<name>A0A9Q0WNP9_SALPP</name>
<proteinExistence type="predicted"/>
<keyword evidence="2" id="KW-1185">Reference proteome</keyword>
<protein>
    <submittedName>
        <fullName evidence="1">Uncharacterized protein</fullName>
    </submittedName>
</protein>
<comment type="caution">
    <text evidence="1">The sequence shown here is derived from an EMBL/GenBank/DDBJ whole genome shotgun (WGS) entry which is preliminary data.</text>
</comment>
<evidence type="ECO:0000313" key="1">
    <source>
        <dbReference type="EMBL" id="KAJ6770687.1"/>
    </source>
</evidence>
<evidence type="ECO:0000313" key="2">
    <source>
        <dbReference type="Proteomes" id="UP001151532"/>
    </source>
</evidence>
<reference evidence="1" key="1">
    <citation type="submission" date="2022-11" db="EMBL/GenBank/DDBJ databases">
        <authorList>
            <person name="Hyden B.L."/>
            <person name="Feng K."/>
            <person name="Yates T."/>
            <person name="Jawdy S."/>
            <person name="Smart L.B."/>
            <person name="Muchero W."/>
        </authorList>
    </citation>
    <scope>NUCLEOTIDE SEQUENCE</scope>
    <source>
        <tissue evidence="1">Shoot tip</tissue>
    </source>
</reference>
<dbReference type="AlphaFoldDB" id="A0A9Q0WNP9"/>
<sequence>MADFKGSSNLEIRIQAEAAAAAAAAAAADAVPVLEHTLENLGSDQISAPSSFEHRVALVEHGIINYFQLENHILNYHPNFL</sequence>
<reference evidence="1" key="2">
    <citation type="journal article" date="2023" name="Int. J. Mol. Sci.">
        <title>De Novo Assembly and Annotation of 11 Diverse Shrub Willow (Salix) Genomes Reveals Novel Gene Organization in Sex-Linked Regions.</title>
        <authorList>
            <person name="Hyden B."/>
            <person name="Feng K."/>
            <person name="Yates T.B."/>
            <person name="Jawdy S."/>
            <person name="Cereghino C."/>
            <person name="Smart L.B."/>
            <person name="Muchero W."/>
        </authorList>
    </citation>
    <scope>NUCLEOTIDE SEQUENCE</scope>
    <source>
        <tissue evidence="1">Shoot tip</tissue>
    </source>
</reference>
<dbReference type="Proteomes" id="UP001151532">
    <property type="component" value="Chromosome 11"/>
</dbReference>
<accession>A0A9Q0WNP9</accession>
<organism evidence="1 2">
    <name type="scientific">Salix purpurea</name>
    <name type="common">Purple osier willow</name>
    <dbReference type="NCBI Taxonomy" id="77065"/>
    <lineage>
        <taxon>Eukaryota</taxon>
        <taxon>Viridiplantae</taxon>
        <taxon>Streptophyta</taxon>
        <taxon>Embryophyta</taxon>
        <taxon>Tracheophyta</taxon>
        <taxon>Spermatophyta</taxon>
        <taxon>Magnoliopsida</taxon>
        <taxon>eudicotyledons</taxon>
        <taxon>Gunneridae</taxon>
        <taxon>Pentapetalae</taxon>
        <taxon>rosids</taxon>
        <taxon>fabids</taxon>
        <taxon>Malpighiales</taxon>
        <taxon>Salicaceae</taxon>
        <taxon>Saliceae</taxon>
        <taxon>Salix</taxon>
    </lineage>
</organism>
<dbReference type="EMBL" id="JAPFFK010000003">
    <property type="protein sequence ID" value="KAJ6770687.1"/>
    <property type="molecule type" value="Genomic_DNA"/>
</dbReference>
<gene>
    <name evidence="1" type="ORF">OIU79_021356</name>
</gene>